<keyword evidence="3" id="KW-1185">Reference proteome</keyword>
<dbReference type="SUPFAM" id="SSF52540">
    <property type="entry name" value="P-loop containing nucleoside triphosphate hydrolases"/>
    <property type="match status" value="1"/>
</dbReference>
<dbReference type="InterPro" id="IPR027417">
    <property type="entry name" value="P-loop_NTPase"/>
</dbReference>
<protein>
    <submittedName>
        <fullName evidence="2">Regulator</fullName>
    </submittedName>
</protein>
<evidence type="ECO:0000256" key="1">
    <source>
        <dbReference type="SAM" id="MobiDB-lite"/>
    </source>
</evidence>
<dbReference type="SMART" id="SM00028">
    <property type="entry name" value="TPR"/>
    <property type="match status" value="3"/>
</dbReference>
<name>A0ABV2YWL4_9ACTN</name>
<comment type="caution">
    <text evidence="2">The sequence shown here is derived from an EMBL/GenBank/DDBJ whole genome shotgun (WGS) entry which is preliminary data.</text>
</comment>
<evidence type="ECO:0000313" key="3">
    <source>
        <dbReference type="Proteomes" id="UP001550853"/>
    </source>
</evidence>
<feature type="region of interest" description="Disordered" evidence="1">
    <location>
        <begin position="403"/>
        <end position="423"/>
    </location>
</feature>
<sequence>MPVDEPSVHNDVSGQVLGPSVQAGIIHGDVYIGNQEPVLPPIPWQLPPAVPLTDRVDELLFLGRRRDRSAHRGHPFLAAISGLGGVGKTALALGWLHTLRPSLPGGQLYADLGARSPSGPVDPAETLSRFLRGLGVAPQQVPHTLAERAALYRSLTSRRPVAVLLDDAESAAHVRPLLPGGDSVTVVTSRGRMTGLTLEGGHQLHLEPLAPVDAMELLADTLGDRRVAECPEDALALVALCAGLPLAVRVVGARLAARPRRSIAMMVGALSEERGRLDALAIDGDRSVRAALDLSYRGLPADAARLYRLLGTHPGRHFDDGLAAALLAPTGATAGAAADLLDALHDTHLITETGEDRYRFHDLVRLHALARAEEEEPAAERAAALRRVAGHYLALATRAEHAVEPRRPTLERDPAARAAHPAPFGDGDAEAALDWLERELPDLVAVIRRVRTTDFPWFSWQLADALWPLFPRRKHYDHWRTVHGEGLAAARAHGDRPAQARMLTSGGLGELGRGAHDRALEMFEAAAEILAADGDALGHARTLNYRGLALQRRGEPAAAAELFARAAAELPRHGDPRAGALARLNAAGIALDAARPEDAATAARAARDTLREAGDPYNAARATTVLGRARLLAGAAAEAEGLLAEALAVLRGVDAGYEVARALESLAEIARDRGETPLARARYEEALRLYVDVHRKERADAVRARLGALGAAG</sequence>
<dbReference type="Gene3D" id="1.25.40.10">
    <property type="entry name" value="Tetratricopeptide repeat domain"/>
    <property type="match status" value="1"/>
</dbReference>
<accession>A0ABV2YWL4</accession>
<reference evidence="2 3" key="1">
    <citation type="submission" date="2024-06" db="EMBL/GenBank/DDBJ databases">
        <title>The Natural Products Discovery Center: Release of the First 8490 Sequenced Strains for Exploring Actinobacteria Biosynthetic Diversity.</title>
        <authorList>
            <person name="Kalkreuter E."/>
            <person name="Kautsar S.A."/>
            <person name="Yang D."/>
            <person name="Bader C.D."/>
            <person name="Teijaro C.N."/>
            <person name="Fluegel L."/>
            <person name="Davis C.M."/>
            <person name="Simpson J.R."/>
            <person name="Lauterbach L."/>
            <person name="Steele A.D."/>
            <person name="Gui C."/>
            <person name="Meng S."/>
            <person name="Li G."/>
            <person name="Viehrig K."/>
            <person name="Ye F."/>
            <person name="Su P."/>
            <person name="Kiefer A.F."/>
            <person name="Nichols A."/>
            <person name="Cepeda A.J."/>
            <person name="Yan W."/>
            <person name="Fan B."/>
            <person name="Jiang Y."/>
            <person name="Adhikari A."/>
            <person name="Zheng C.-J."/>
            <person name="Schuster L."/>
            <person name="Cowan T.M."/>
            <person name="Smanski M.J."/>
            <person name="Chevrette M.G."/>
            <person name="De Carvalho L.P.S."/>
            <person name="Shen B."/>
        </authorList>
    </citation>
    <scope>NUCLEOTIDE SEQUENCE [LARGE SCALE GENOMIC DNA]</scope>
    <source>
        <strain evidence="2 3">NPDC033039</strain>
    </source>
</reference>
<dbReference type="SUPFAM" id="SSF48452">
    <property type="entry name" value="TPR-like"/>
    <property type="match status" value="1"/>
</dbReference>
<dbReference type="PANTHER" id="PTHR47691:SF3">
    <property type="entry name" value="HTH-TYPE TRANSCRIPTIONAL REGULATOR RV0890C-RELATED"/>
    <property type="match status" value="1"/>
</dbReference>
<dbReference type="Proteomes" id="UP001550853">
    <property type="component" value="Unassembled WGS sequence"/>
</dbReference>
<dbReference type="EMBL" id="JBEZVI010000005">
    <property type="protein sequence ID" value="MEU3710124.1"/>
    <property type="molecule type" value="Genomic_DNA"/>
</dbReference>
<proteinExistence type="predicted"/>
<feature type="compositionally biased region" description="Basic and acidic residues" evidence="1">
    <location>
        <begin position="403"/>
        <end position="415"/>
    </location>
</feature>
<dbReference type="Gene3D" id="3.40.50.300">
    <property type="entry name" value="P-loop containing nucleotide triphosphate hydrolases"/>
    <property type="match status" value="1"/>
</dbReference>
<dbReference type="InterPro" id="IPR011990">
    <property type="entry name" value="TPR-like_helical_dom_sf"/>
</dbReference>
<organism evidence="2 3">
    <name type="scientific">Streptomyces catenulae</name>
    <dbReference type="NCBI Taxonomy" id="66875"/>
    <lineage>
        <taxon>Bacteria</taxon>
        <taxon>Bacillati</taxon>
        <taxon>Actinomycetota</taxon>
        <taxon>Actinomycetes</taxon>
        <taxon>Kitasatosporales</taxon>
        <taxon>Streptomycetaceae</taxon>
        <taxon>Streptomyces</taxon>
    </lineage>
</organism>
<evidence type="ECO:0000313" key="2">
    <source>
        <dbReference type="EMBL" id="MEU3710124.1"/>
    </source>
</evidence>
<dbReference type="InterPro" id="IPR019734">
    <property type="entry name" value="TPR_rpt"/>
</dbReference>
<dbReference type="PANTHER" id="PTHR47691">
    <property type="entry name" value="REGULATOR-RELATED"/>
    <property type="match status" value="1"/>
</dbReference>
<dbReference type="PRINTS" id="PR00364">
    <property type="entry name" value="DISEASERSIST"/>
</dbReference>
<gene>
    <name evidence="2" type="ORF">AB0E61_08465</name>
</gene>